<keyword evidence="3" id="KW-0418">Kinase</keyword>
<dbReference type="PRINTS" id="PR00109">
    <property type="entry name" value="TYRKINASE"/>
</dbReference>
<dbReference type="SUPFAM" id="SSF56112">
    <property type="entry name" value="Protein kinase-like (PK-like)"/>
    <property type="match status" value="1"/>
</dbReference>
<reference evidence="6 7" key="1">
    <citation type="journal article" date="2016" name="Mol. Biol. Evol.">
        <title>Comparative Genomics of Early-Diverging Mushroom-Forming Fungi Provides Insights into the Origins of Lignocellulose Decay Capabilities.</title>
        <authorList>
            <person name="Nagy L.G."/>
            <person name="Riley R."/>
            <person name="Tritt A."/>
            <person name="Adam C."/>
            <person name="Daum C."/>
            <person name="Floudas D."/>
            <person name="Sun H."/>
            <person name="Yadav J.S."/>
            <person name="Pangilinan J."/>
            <person name="Larsson K.H."/>
            <person name="Matsuura K."/>
            <person name="Barry K."/>
            <person name="Labutti K."/>
            <person name="Kuo R."/>
            <person name="Ohm R.A."/>
            <person name="Bhattacharya S.S."/>
            <person name="Shirouzu T."/>
            <person name="Yoshinaga Y."/>
            <person name="Martin F.M."/>
            <person name="Grigoriev I.V."/>
            <person name="Hibbett D.S."/>
        </authorList>
    </citation>
    <scope>NUCLEOTIDE SEQUENCE [LARGE SCALE GENOMIC DNA]</scope>
    <source>
        <strain evidence="6 7">CBS 109695</strain>
    </source>
</reference>
<keyword evidence="7" id="KW-1185">Reference proteome</keyword>
<organism evidence="6 7">
    <name type="scientific">Athelia psychrophila</name>
    <dbReference type="NCBI Taxonomy" id="1759441"/>
    <lineage>
        <taxon>Eukaryota</taxon>
        <taxon>Fungi</taxon>
        <taxon>Dikarya</taxon>
        <taxon>Basidiomycota</taxon>
        <taxon>Agaricomycotina</taxon>
        <taxon>Agaricomycetes</taxon>
        <taxon>Agaricomycetidae</taxon>
        <taxon>Atheliales</taxon>
        <taxon>Atheliaceae</taxon>
        <taxon>Athelia</taxon>
    </lineage>
</organism>
<dbReference type="STRING" id="436010.A0A166P856"/>
<keyword evidence="2" id="KW-0547">Nucleotide-binding</keyword>
<gene>
    <name evidence="6" type="ORF">FIBSPDRAFT_733264</name>
</gene>
<dbReference type="InterPro" id="IPR011009">
    <property type="entry name" value="Kinase-like_dom_sf"/>
</dbReference>
<protein>
    <submittedName>
        <fullName evidence="6">Kinase-like protein</fullName>
    </submittedName>
</protein>
<feature type="domain" description="Protein kinase" evidence="5">
    <location>
        <begin position="1"/>
        <end position="231"/>
    </location>
</feature>
<dbReference type="PIRSF" id="PIRSF000654">
    <property type="entry name" value="Integrin-linked_kinase"/>
    <property type="match status" value="1"/>
</dbReference>
<evidence type="ECO:0000256" key="2">
    <source>
        <dbReference type="ARBA" id="ARBA00022741"/>
    </source>
</evidence>
<accession>A0A166P856</accession>
<proteinExistence type="predicted"/>
<dbReference type="Gene3D" id="1.10.510.10">
    <property type="entry name" value="Transferase(Phosphotransferase) domain 1"/>
    <property type="match status" value="1"/>
</dbReference>
<dbReference type="GO" id="GO:0005524">
    <property type="term" value="F:ATP binding"/>
    <property type="evidence" value="ECO:0007669"/>
    <property type="project" value="UniProtKB-KW"/>
</dbReference>
<dbReference type="GO" id="GO:0004674">
    <property type="term" value="F:protein serine/threonine kinase activity"/>
    <property type="evidence" value="ECO:0007669"/>
    <property type="project" value="TreeGrafter"/>
</dbReference>
<dbReference type="PROSITE" id="PS00109">
    <property type="entry name" value="PROTEIN_KINASE_TYR"/>
    <property type="match status" value="1"/>
</dbReference>
<evidence type="ECO:0000313" key="7">
    <source>
        <dbReference type="Proteomes" id="UP000076532"/>
    </source>
</evidence>
<sequence>YQRLIRESNSWLGLHHPNVQQYHGHCRGLGLTVALISPYRPNGNIMRYMSTTHCSRGDRLKFVKEIAEGLDYLHSEGIVHADLRCDNILIDDQGCALLTDFGRSKKIGVPGYCTTLFAGSTRHMAPEFFPEEGPGGGEVDLDTIFCMATDIYAFAMVCFQVFTGEKPFSNLRHDYHVINALHNLSRPEETTAVRDRIPSLVWEIMCKCWVQDPRQRPSAGEVVERLANVSA</sequence>
<dbReference type="InterPro" id="IPR000719">
    <property type="entry name" value="Prot_kinase_dom"/>
</dbReference>
<dbReference type="AlphaFoldDB" id="A0A166P856"/>
<dbReference type="InterPro" id="IPR051681">
    <property type="entry name" value="Ser/Thr_Kinases-Pseudokinases"/>
</dbReference>
<evidence type="ECO:0000259" key="5">
    <source>
        <dbReference type="PROSITE" id="PS50011"/>
    </source>
</evidence>
<dbReference type="InterPro" id="IPR001245">
    <property type="entry name" value="Ser-Thr/Tyr_kinase_cat_dom"/>
</dbReference>
<dbReference type="EMBL" id="KV417518">
    <property type="protein sequence ID" value="KZP25821.1"/>
    <property type="molecule type" value="Genomic_DNA"/>
</dbReference>
<evidence type="ECO:0000256" key="1">
    <source>
        <dbReference type="ARBA" id="ARBA00022679"/>
    </source>
</evidence>
<dbReference type="Pfam" id="PF07714">
    <property type="entry name" value="PK_Tyr_Ser-Thr"/>
    <property type="match status" value="1"/>
</dbReference>
<name>A0A166P856_9AGAM</name>
<dbReference type="PANTHER" id="PTHR44329">
    <property type="entry name" value="SERINE/THREONINE-PROTEIN KINASE TNNI3K-RELATED"/>
    <property type="match status" value="1"/>
</dbReference>
<dbReference type="PANTHER" id="PTHR44329:SF288">
    <property type="entry name" value="MITOGEN-ACTIVATED PROTEIN KINASE KINASE KINASE 20"/>
    <property type="match status" value="1"/>
</dbReference>
<feature type="non-terminal residue" evidence="6">
    <location>
        <position position="1"/>
    </location>
</feature>
<dbReference type="PROSITE" id="PS50011">
    <property type="entry name" value="PROTEIN_KINASE_DOM"/>
    <property type="match status" value="1"/>
</dbReference>
<evidence type="ECO:0000256" key="3">
    <source>
        <dbReference type="ARBA" id="ARBA00022777"/>
    </source>
</evidence>
<dbReference type="InterPro" id="IPR008266">
    <property type="entry name" value="Tyr_kinase_AS"/>
</dbReference>
<keyword evidence="4" id="KW-0067">ATP-binding</keyword>
<evidence type="ECO:0000313" key="6">
    <source>
        <dbReference type="EMBL" id="KZP25821.1"/>
    </source>
</evidence>
<keyword evidence="1" id="KW-0808">Transferase</keyword>
<evidence type="ECO:0000256" key="4">
    <source>
        <dbReference type="ARBA" id="ARBA00022840"/>
    </source>
</evidence>
<dbReference type="OrthoDB" id="4062651at2759"/>
<dbReference type="Proteomes" id="UP000076532">
    <property type="component" value="Unassembled WGS sequence"/>
</dbReference>